<dbReference type="PANTHER" id="PTHR30483">
    <property type="entry name" value="LEUCINE-SPECIFIC-BINDING PROTEIN"/>
    <property type="match status" value="1"/>
</dbReference>
<name>A0A8J3JMX7_9ACTN</name>
<dbReference type="InterPro" id="IPR051010">
    <property type="entry name" value="BCAA_transport"/>
</dbReference>
<feature type="signal peptide" evidence="4">
    <location>
        <begin position="1"/>
        <end position="19"/>
    </location>
</feature>
<reference evidence="6 7" key="1">
    <citation type="submission" date="2021-01" db="EMBL/GenBank/DDBJ databases">
        <title>Whole genome shotgun sequence of Catellatospora bangladeshensis NBRC 107357.</title>
        <authorList>
            <person name="Komaki H."/>
            <person name="Tamura T."/>
        </authorList>
    </citation>
    <scope>NUCLEOTIDE SEQUENCE [LARGE SCALE GENOMIC DNA]</scope>
    <source>
        <strain evidence="6 7">NBRC 107357</strain>
    </source>
</reference>
<evidence type="ECO:0000256" key="1">
    <source>
        <dbReference type="ARBA" id="ARBA00010062"/>
    </source>
</evidence>
<evidence type="ECO:0000259" key="5">
    <source>
        <dbReference type="Pfam" id="PF13458"/>
    </source>
</evidence>
<dbReference type="RefSeq" id="WP_203750770.1">
    <property type="nucleotide sequence ID" value="NZ_BONF01000030.1"/>
</dbReference>
<keyword evidence="7" id="KW-1185">Reference proteome</keyword>
<gene>
    <name evidence="6" type="ORF">Cba03nite_49900</name>
</gene>
<evidence type="ECO:0000256" key="4">
    <source>
        <dbReference type="SAM" id="SignalP"/>
    </source>
</evidence>
<feature type="domain" description="Leucine-binding protein" evidence="5">
    <location>
        <begin position="215"/>
        <end position="438"/>
    </location>
</feature>
<dbReference type="InterPro" id="IPR028081">
    <property type="entry name" value="Leu-bd"/>
</dbReference>
<comment type="caution">
    <text evidence="6">The sequence shown here is derived from an EMBL/GenBank/DDBJ whole genome shotgun (WGS) entry which is preliminary data.</text>
</comment>
<dbReference type="SUPFAM" id="SSF53822">
    <property type="entry name" value="Periplasmic binding protein-like I"/>
    <property type="match status" value="2"/>
</dbReference>
<dbReference type="InterPro" id="IPR028082">
    <property type="entry name" value="Peripla_BP_I"/>
</dbReference>
<dbReference type="PANTHER" id="PTHR30483:SF6">
    <property type="entry name" value="PERIPLASMIC BINDING PROTEIN OF ABC TRANSPORTER FOR NATURAL AMINO ACIDS"/>
    <property type="match status" value="1"/>
</dbReference>
<evidence type="ECO:0000313" key="7">
    <source>
        <dbReference type="Proteomes" id="UP000601223"/>
    </source>
</evidence>
<dbReference type="Proteomes" id="UP000601223">
    <property type="component" value="Unassembled WGS sequence"/>
</dbReference>
<comment type="similarity">
    <text evidence="1">Belongs to the leucine-binding protein family.</text>
</comment>
<sequence length="442" mass="46112">MRISRAVIAAACVSLLTLAACGSSQDDPESPNYQGAYLYGTDGNMANEFGALFKEQAGLLDGMKGTLPLTELNQTFTSRLNAVWPGLKDYLFAAETYDAMMISALAAQQAGTIEPTKIAQYVNGVTSGEIVCRTFQSCVTLAQAGKSIAYRGITVRHGFTDAGEPSTTSYGTVHFSSANQLDNGKTEYLGTGNELNASGKKPPRPVKDGKSAVALKFGGLLPQTGALAYTAPPMLAAAKLAVKEINEAGGVLGKGVEWVDGNDGTDPRVATATIAKHASEGVHILIGPGASGVALGSLPEAVKHGMIMFSPCNTSASLTTADDKGLYFRTAPSDILQARAIADVILRDGDRKVAIVAHSGNYGTNLAKDVVKELVKAGLSEIDVQTHIYQITDDGSVKDKAELERIAGDIVSVKPDGVLVIGYSESAEMVKALSTAGAVLRH</sequence>
<dbReference type="EMBL" id="BONF01000030">
    <property type="protein sequence ID" value="GIF83641.1"/>
    <property type="molecule type" value="Genomic_DNA"/>
</dbReference>
<proteinExistence type="inferred from homology"/>
<organism evidence="6 7">
    <name type="scientific">Catellatospora bangladeshensis</name>
    <dbReference type="NCBI Taxonomy" id="310355"/>
    <lineage>
        <taxon>Bacteria</taxon>
        <taxon>Bacillati</taxon>
        <taxon>Actinomycetota</taxon>
        <taxon>Actinomycetes</taxon>
        <taxon>Micromonosporales</taxon>
        <taxon>Micromonosporaceae</taxon>
        <taxon>Catellatospora</taxon>
    </lineage>
</organism>
<dbReference type="PROSITE" id="PS51257">
    <property type="entry name" value="PROKAR_LIPOPROTEIN"/>
    <property type="match status" value="1"/>
</dbReference>
<evidence type="ECO:0000256" key="2">
    <source>
        <dbReference type="ARBA" id="ARBA00022729"/>
    </source>
</evidence>
<dbReference type="Gene3D" id="3.40.50.2300">
    <property type="match status" value="4"/>
</dbReference>
<evidence type="ECO:0000313" key="6">
    <source>
        <dbReference type="EMBL" id="GIF83641.1"/>
    </source>
</evidence>
<evidence type="ECO:0000256" key="3">
    <source>
        <dbReference type="SAM" id="MobiDB-lite"/>
    </source>
</evidence>
<dbReference type="AlphaFoldDB" id="A0A8J3JMX7"/>
<protein>
    <recommendedName>
        <fullName evidence="5">Leucine-binding protein domain-containing protein</fullName>
    </recommendedName>
</protein>
<keyword evidence="2 4" id="KW-0732">Signal</keyword>
<accession>A0A8J3JMX7</accession>
<feature type="chain" id="PRO_5039591016" description="Leucine-binding protein domain-containing protein" evidence="4">
    <location>
        <begin position="20"/>
        <end position="442"/>
    </location>
</feature>
<dbReference type="Pfam" id="PF13458">
    <property type="entry name" value="Peripla_BP_6"/>
    <property type="match status" value="1"/>
</dbReference>
<feature type="region of interest" description="Disordered" evidence="3">
    <location>
        <begin position="189"/>
        <end position="208"/>
    </location>
</feature>